<dbReference type="OrthoDB" id="3341310at2759"/>
<dbReference type="SMART" id="SM00849">
    <property type="entry name" value="Lactamase_B"/>
    <property type="match status" value="1"/>
</dbReference>
<feature type="domain" description="Metallo-beta-lactamase" evidence="1">
    <location>
        <begin position="29"/>
        <end position="250"/>
    </location>
</feature>
<dbReference type="PANTHER" id="PTHR42951:SF4">
    <property type="entry name" value="ACYL-COENZYME A THIOESTERASE MBLAC2"/>
    <property type="match status" value="1"/>
</dbReference>
<dbReference type="InterPro" id="IPR036866">
    <property type="entry name" value="RibonucZ/Hydroxyglut_hydro"/>
</dbReference>
<dbReference type="Proteomes" id="UP000736672">
    <property type="component" value="Unassembled WGS sequence"/>
</dbReference>
<comment type="caution">
    <text evidence="2">The sequence shown here is derived from an EMBL/GenBank/DDBJ whole genome shotgun (WGS) entry which is preliminary data.</text>
</comment>
<dbReference type="EMBL" id="JAGTJS010000005">
    <property type="protein sequence ID" value="KAH7268291.1"/>
    <property type="molecule type" value="Genomic_DNA"/>
</dbReference>
<keyword evidence="3" id="KW-1185">Reference proteome</keyword>
<evidence type="ECO:0000259" key="1">
    <source>
        <dbReference type="SMART" id="SM00849"/>
    </source>
</evidence>
<dbReference type="InterPro" id="IPR050855">
    <property type="entry name" value="NDM-1-like"/>
</dbReference>
<reference evidence="2" key="1">
    <citation type="journal article" date="2021" name="Nat. Commun.">
        <title>Genetic determinants of endophytism in the Arabidopsis root mycobiome.</title>
        <authorList>
            <person name="Mesny F."/>
            <person name="Miyauchi S."/>
            <person name="Thiergart T."/>
            <person name="Pickel B."/>
            <person name="Atanasova L."/>
            <person name="Karlsson M."/>
            <person name="Huettel B."/>
            <person name="Barry K.W."/>
            <person name="Haridas S."/>
            <person name="Chen C."/>
            <person name="Bauer D."/>
            <person name="Andreopoulos W."/>
            <person name="Pangilinan J."/>
            <person name="LaButti K."/>
            <person name="Riley R."/>
            <person name="Lipzen A."/>
            <person name="Clum A."/>
            <person name="Drula E."/>
            <person name="Henrissat B."/>
            <person name="Kohler A."/>
            <person name="Grigoriev I.V."/>
            <person name="Martin F.M."/>
            <person name="Hacquard S."/>
        </authorList>
    </citation>
    <scope>NUCLEOTIDE SEQUENCE</scope>
    <source>
        <strain evidence="2">FSSC 5 MPI-SDFR-AT-0091</strain>
    </source>
</reference>
<name>A0A9P9KTL6_FUSSL</name>
<gene>
    <name evidence="2" type="ORF">B0J15DRAFT_486539</name>
</gene>
<dbReference type="AlphaFoldDB" id="A0A9P9KTL6"/>
<evidence type="ECO:0000313" key="3">
    <source>
        <dbReference type="Proteomes" id="UP000736672"/>
    </source>
</evidence>
<protein>
    <submittedName>
        <fullName evidence="2">Beta-lactamase-like protein</fullName>
    </submittedName>
</protein>
<evidence type="ECO:0000313" key="2">
    <source>
        <dbReference type="EMBL" id="KAH7268291.1"/>
    </source>
</evidence>
<dbReference type="InterPro" id="IPR001279">
    <property type="entry name" value="Metallo-B-lactamas"/>
</dbReference>
<organism evidence="2 3">
    <name type="scientific">Fusarium solani</name>
    <name type="common">Filamentous fungus</name>
    <dbReference type="NCBI Taxonomy" id="169388"/>
    <lineage>
        <taxon>Eukaryota</taxon>
        <taxon>Fungi</taxon>
        <taxon>Dikarya</taxon>
        <taxon>Ascomycota</taxon>
        <taxon>Pezizomycotina</taxon>
        <taxon>Sordariomycetes</taxon>
        <taxon>Hypocreomycetidae</taxon>
        <taxon>Hypocreales</taxon>
        <taxon>Nectriaceae</taxon>
        <taxon>Fusarium</taxon>
        <taxon>Fusarium solani species complex</taxon>
    </lineage>
</organism>
<dbReference type="Gene3D" id="3.60.15.10">
    <property type="entry name" value="Ribonuclease Z/Hydroxyacylglutathione hydrolase-like"/>
    <property type="match status" value="1"/>
</dbReference>
<dbReference type="SUPFAM" id="SSF56281">
    <property type="entry name" value="Metallo-hydrolase/oxidoreductase"/>
    <property type="match status" value="1"/>
</dbReference>
<dbReference type="PANTHER" id="PTHR42951">
    <property type="entry name" value="METALLO-BETA-LACTAMASE DOMAIN-CONTAINING"/>
    <property type="match status" value="1"/>
</dbReference>
<sequence>MSPTAQTTCFSASRLNDTTFVICEDDKWSENPLIYAKLFPNSLVLIDTGCGGAAKDPTVELRSLRAFIETYPVAENEDKPLNKNGTRKYVVICTHCHYDHIGGIEEFTDSESAIWASSFDKDFIQGPDRLPETSLCRFVGMETPNYQVTGWANDGQSLVNSQGEDLGLIFYHTPGHTPDQLAIWDHQERFLFVGDSIYEWAAILFPREGNVTTYSKTIGKMKKLVQGWNQERGTTDSEELAPRVRMACGHNTRNEDALELLEEVDRVLLAAVEQRIQPIDKGINREEQSELYEDGNGRISFFGSAAGFTALRNNAEAVEEMRKRCGL</sequence>
<dbReference type="Pfam" id="PF00753">
    <property type="entry name" value="Lactamase_B"/>
    <property type="match status" value="1"/>
</dbReference>
<proteinExistence type="predicted"/>
<accession>A0A9P9KTL6</accession>